<protein>
    <submittedName>
        <fullName evidence="2">Uncharacterized protein</fullName>
    </submittedName>
</protein>
<gene>
    <name evidence="2" type="ORF">CTEN210_05510</name>
</gene>
<sequence length="149" mass="17526">MRKKKKHAYDDNSSADDDSEELPALIPPPDDSFSDSDDTENETDEDAKDEIRVYALPSMMPLQLRWGNVYEEEDENEDETGSVTSLSDTIRNINGWTIGRPLMDRYFRNPHHDRALIYDFYRDNPELIPNRWEEQNRHDDEEAKDDSDE</sequence>
<dbReference type="Proteomes" id="UP001054902">
    <property type="component" value="Unassembled WGS sequence"/>
</dbReference>
<reference evidence="2 3" key="1">
    <citation type="journal article" date="2021" name="Sci. Rep.">
        <title>The genome of the diatom Chaetoceros tenuissimus carries an ancient integrated fragment of an extant virus.</title>
        <authorList>
            <person name="Hongo Y."/>
            <person name="Kimura K."/>
            <person name="Takaki Y."/>
            <person name="Yoshida Y."/>
            <person name="Baba S."/>
            <person name="Kobayashi G."/>
            <person name="Nagasaki K."/>
            <person name="Hano T."/>
            <person name="Tomaru Y."/>
        </authorList>
    </citation>
    <scope>NUCLEOTIDE SEQUENCE [LARGE SCALE GENOMIC DNA]</scope>
    <source>
        <strain evidence="2 3">NIES-3715</strain>
    </source>
</reference>
<organism evidence="2 3">
    <name type="scientific">Chaetoceros tenuissimus</name>
    <dbReference type="NCBI Taxonomy" id="426638"/>
    <lineage>
        <taxon>Eukaryota</taxon>
        <taxon>Sar</taxon>
        <taxon>Stramenopiles</taxon>
        <taxon>Ochrophyta</taxon>
        <taxon>Bacillariophyta</taxon>
        <taxon>Coscinodiscophyceae</taxon>
        <taxon>Chaetocerotophycidae</taxon>
        <taxon>Chaetocerotales</taxon>
        <taxon>Chaetocerotaceae</taxon>
        <taxon>Chaetoceros</taxon>
    </lineage>
</organism>
<evidence type="ECO:0000313" key="3">
    <source>
        <dbReference type="Proteomes" id="UP001054902"/>
    </source>
</evidence>
<evidence type="ECO:0000313" key="2">
    <source>
        <dbReference type="EMBL" id="GFH49034.1"/>
    </source>
</evidence>
<keyword evidence="3" id="KW-1185">Reference proteome</keyword>
<proteinExistence type="predicted"/>
<feature type="compositionally biased region" description="Acidic residues" evidence="1">
    <location>
        <begin position="32"/>
        <end position="48"/>
    </location>
</feature>
<dbReference type="AlphaFoldDB" id="A0AAD3CQN6"/>
<evidence type="ECO:0000256" key="1">
    <source>
        <dbReference type="SAM" id="MobiDB-lite"/>
    </source>
</evidence>
<accession>A0AAD3CQN6</accession>
<name>A0AAD3CQN6_9STRA</name>
<comment type="caution">
    <text evidence="2">The sequence shown here is derived from an EMBL/GenBank/DDBJ whole genome shotgun (WGS) entry which is preliminary data.</text>
</comment>
<feature type="region of interest" description="Disordered" evidence="1">
    <location>
        <begin position="1"/>
        <end position="50"/>
    </location>
</feature>
<dbReference type="EMBL" id="BLLK01000031">
    <property type="protein sequence ID" value="GFH49034.1"/>
    <property type="molecule type" value="Genomic_DNA"/>
</dbReference>